<feature type="compositionally biased region" description="Basic and acidic residues" evidence="1">
    <location>
        <begin position="186"/>
        <end position="195"/>
    </location>
</feature>
<feature type="transmembrane region" description="Helical" evidence="2">
    <location>
        <begin position="52"/>
        <end position="71"/>
    </location>
</feature>
<reference evidence="3" key="1">
    <citation type="journal article" date="2014" name="Int. J. Syst. Evol. Microbiol.">
        <title>Complete genome sequence of Corynebacterium casei LMG S-19264T (=DSM 44701T), isolated from a smear-ripened cheese.</title>
        <authorList>
            <consortium name="US DOE Joint Genome Institute (JGI-PGF)"/>
            <person name="Walter F."/>
            <person name="Albersmeier A."/>
            <person name="Kalinowski J."/>
            <person name="Ruckert C."/>
        </authorList>
    </citation>
    <scope>NUCLEOTIDE SEQUENCE</scope>
    <source>
        <strain evidence="3">VKM Ac-1958</strain>
    </source>
</reference>
<accession>A0A9W6HTL0</accession>
<dbReference type="RefSeq" id="WP_204939959.1">
    <property type="nucleotide sequence ID" value="NZ_BAAAUM010000002.1"/>
</dbReference>
<evidence type="ECO:0000256" key="2">
    <source>
        <dbReference type="SAM" id="Phobius"/>
    </source>
</evidence>
<evidence type="ECO:0000313" key="3">
    <source>
        <dbReference type="EMBL" id="GLK02414.1"/>
    </source>
</evidence>
<proteinExistence type="predicted"/>
<dbReference type="AlphaFoldDB" id="A0A9W6HTL0"/>
<protein>
    <recommendedName>
        <fullName evidence="5">Membrane protein (TIGR02234 family)</fullName>
    </recommendedName>
</protein>
<keyword evidence="4" id="KW-1185">Reference proteome</keyword>
<evidence type="ECO:0008006" key="5">
    <source>
        <dbReference type="Google" id="ProtNLM"/>
    </source>
</evidence>
<dbReference type="InterPro" id="IPR019051">
    <property type="entry name" value="Trp_biosyn_TM_oprn/chp"/>
</dbReference>
<evidence type="ECO:0000313" key="4">
    <source>
        <dbReference type="Proteomes" id="UP001142325"/>
    </source>
</evidence>
<reference evidence="3" key="2">
    <citation type="submission" date="2023-01" db="EMBL/GenBank/DDBJ databases">
        <authorList>
            <person name="Sun Q."/>
            <person name="Evtushenko L."/>
        </authorList>
    </citation>
    <scope>NUCLEOTIDE SEQUENCE</scope>
    <source>
        <strain evidence="3">VKM Ac-1958</strain>
    </source>
</reference>
<sequence length="195" mass="20170">MKELGRRGRALTALLFVIAGGIGIISSTQTWFTVVRVDGAADVPVAGADAMPVLAPLSLAVLALSAAIAIVGPVMRIVFAIIAMLIAGSLGTATLVIALEHPVSAVASTLSELVGLMGEEALAPMIASITGTPWPWIALVAWGVLFLGGIFALLTARHWKVGGRRFQTSSSTPHDGPIDAVESWDDLSHGTDPTR</sequence>
<comment type="caution">
    <text evidence="3">The sequence shown here is derived from an EMBL/GenBank/DDBJ whole genome shotgun (WGS) entry which is preliminary data.</text>
</comment>
<keyword evidence="2" id="KW-0472">Membrane</keyword>
<feature type="transmembrane region" description="Helical" evidence="2">
    <location>
        <begin position="134"/>
        <end position="156"/>
    </location>
</feature>
<dbReference type="Pfam" id="PF09534">
    <property type="entry name" value="Trp_oprn_chp"/>
    <property type="match status" value="1"/>
</dbReference>
<keyword evidence="2" id="KW-1133">Transmembrane helix</keyword>
<gene>
    <name evidence="3" type="ORF">GCM10017596_21290</name>
</gene>
<feature type="transmembrane region" description="Helical" evidence="2">
    <location>
        <begin position="12"/>
        <end position="32"/>
    </location>
</feature>
<feature type="region of interest" description="Disordered" evidence="1">
    <location>
        <begin position="165"/>
        <end position="195"/>
    </location>
</feature>
<dbReference type="Proteomes" id="UP001142325">
    <property type="component" value="Unassembled WGS sequence"/>
</dbReference>
<dbReference type="EMBL" id="BSET01000002">
    <property type="protein sequence ID" value="GLK02414.1"/>
    <property type="molecule type" value="Genomic_DNA"/>
</dbReference>
<feature type="transmembrane region" description="Helical" evidence="2">
    <location>
        <begin position="78"/>
        <end position="99"/>
    </location>
</feature>
<keyword evidence="2" id="KW-0812">Transmembrane</keyword>
<organism evidence="3 4">
    <name type="scientific">Microbacterium keratanolyticum</name>
    <dbReference type="NCBI Taxonomy" id="67574"/>
    <lineage>
        <taxon>Bacteria</taxon>
        <taxon>Bacillati</taxon>
        <taxon>Actinomycetota</taxon>
        <taxon>Actinomycetes</taxon>
        <taxon>Micrococcales</taxon>
        <taxon>Microbacteriaceae</taxon>
        <taxon>Microbacterium</taxon>
    </lineage>
</organism>
<name>A0A9W6HTL0_9MICO</name>
<evidence type="ECO:0000256" key="1">
    <source>
        <dbReference type="SAM" id="MobiDB-lite"/>
    </source>
</evidence>